<evidence type="ECO:0000256" key="1">
    <source>
        <dbReference type="ARBA" id="ARBA00022679"/>
    </source>
</evidence>
<keyword evidence="1" id="KW-0808">Transferase</keyword>
<protein>
    <recommendedName>
        <fullName evidence="5">HECT domain-containing protein</fullName>
    </recommendedName>
</protein>
<comment type="caution">
    <text evidence="3">Lacks conserved residue(s) required for the propagation of feature annotation.</text>
</comment>
<evidence type="ECO:0000313" key="7">
    <source>
        <dbReference type="Proteomes" id="UP000579812"/>
    </source>
</evidence>
<feature type="compositionally biased region" description="Polar residues" evidence="4">
    <location>
        <begin position="511"/>
        <end position="520"/>
    </location>
</feature>
<name>A0A7J6DHJ5_9TELE</name>
<feature type="region of interest" description="Disordered" evidence="4">
    <location>
        <begin position="133"/>
        <end position="152"/>
    </location>
</feature>
<evidence type="ECO:0000256" key="4">
    <source>
        <dbReference type="SAM" id="MobiDB-lite"/>
    </source>
</evidence>
<keyword evidence="2 3" id="KW-0833">Ubl conjugation pathway</keyword>
<dbReference type="GO" id="GO:0004842">
    <property type="term" value="F:ubiquitin-protein transferase activity"/>
    <property type="evidence" value="ECO:0007669"/>
    <property type="project" value="InterPro"/>
</dbReference>
<dbReference type="Gene3D" id="3.90.1750.10">
    <property type="entry name" value="Hect, E3 ligase catalytic domains"/>
    <property type="match status" value="1"/>
</dbReference>
<evidence type="ECO:0000313" key="6">
    <source>
        <dbReference type="EMBL" id="KAF4118749.1"/>
    </source>
</evidence>
<comment type="caution">
    <text evidence="6">The sequence shown here is derived from an EMBL/GenBank/DDBJ whole genome shotgun (WGS) entry which is preliminary data.</text>
</comment>
<reference evidence="6 7" key="1">
    <citation type="submission" date="2020-04" db="EMBL/GenBank/DDBJ databases">
        <title>Chromosome-level genome assembly of a cyprinid fish Onychostoma macrolepis by integration of Nanopore Sequencing, Bionano and Hi-C technology.</title>
        <authorList>
            <person name="Wang D."/>
        </authorList>
    </citation>
    <scope>NUCLEOTIDE SEQUENCE [LARGE SCALE GENOMIC DNA]</scope>
    <source>
        <strain evidence="6">SWU-2019</strain>
        <tissue evidence="6">Muscle</tissue>
    </source>
</reference>
<dbReference type="SUPFAM" id="SSF56204">
    <property type="entry name" value="Hect, E3 ligase catalytic domain"/>
    <property type="match status" value="1"/>
</dbReference>
<dbReference type="InterPro" id="IPR000569">
    <property type="entry name" value="HECT_dom"/>
</dbReference>
<feature type="domain" description="HECT" evidence="5">
    <location>
        <begin position="281"/>
        <end position="312"/>
    </location>
</feature>
<gene>
    <name evidence="6" type="ORF">G5714_000800</name>
</gene>
<keyword evidence="7" id="KW-1185">Reference proteome</keyword>
<sequence length="520" mass="58027">MESLEGVWMLYKAVGGSGQRKLNIVAPEAEGYTGSYLIKTVGAKGCLYIMPIQNTVDISPLPFSSKEFEKMPKARCAKCHTDMPVQLLAMHVQKCETDVWINCSDYESDPGDSLSSHSEVPPISTKLDYVRVNDPREPTDTEAPSTSTKMDNFSGNVSIGGELDFMDSSLAVMDVKVSCPMCSAMYPEDYIEVHASTCGERYEGTPNTDLNIAEQKQDKQKQVHLSIYFNFFALAENYIMHLLTEIIYKLKEAIDAATIFSVCVTREDMFNRGLTQRKRQKKSSPKNPLRVTFIGEPGIDSGALMKEFLTEMMVGIEAKFFEGGNFGKNLKYSITDFQNDSFRTIGEIMAVSITQDGPPPNFFLEWIYNFLSSGEINKDQLSKADVTDPDLLDLIDKIETADTTALLDISERVVACGYTGPLTSDRKEDIVTAVVLHSSVRILPMLQQMCKGLELYGLHEMMKKNHLLLQPLFVPGHFEKKEALVQSSEVRMTTNRGIKWRTAPTEKNKTRSLSAASCSG</sequence>
<dbReference type="InterPro" id="IPR035983">
    <property type="entry name" value="Hect_E3_ubiquitin_ligase"/>
</dbReference>
<dbReference type="EMBL" id="JAAMOB010000001">
    <property type="protein sequence ID" value="KAF4118749.1"/>
    <property type="molecule type" value="Genomic_DNA"/>
</dbReference>
<organism evidence="6 7">
    <name type="scientific">Onychostoma macrolepis</name>
    <dbReference type="NCBI Taxonomy" id="369639"/>
    <lineage>
        <taxon>Eukaryota</taxon>
        <taxon>Metazoa</taxon>
        <taxon>Chordata</taxon>
        <taxon>Craniata</taxon>
        <taxon>Vertebrata</taxon>
        <taxon>Euteleostomi</taxon>
        <taxon>Actinopterygii</taxon>
        <taxon>Neopterygii</taxon>
        <taxon>Teleostei</taxon>
        <taxon>Ostariophysi</taxon>
        <taxon>Cypriniformes</taxon>
        <taxon>Cyprinidae</taxon>
        <taxon>Acrossocheilinae</taxon>
        <taxon>Onychostoma</taxon>
    </lineage>
</organism>
<evidence type="ECO:0000256" key="2">
    <source>
        <dbReference type="ARBA" id="ARBA00022786"/>
    </source>
</evidence>
<dbReference type="Proteomes" id="UP000579812">
    <property type="component" value="Unassembled WGS sequence"/>
</dbReference>
<feature type="compositionally biased region" description="Polar residues" evidence="4">
    <location>
        <begin position="142"/>
        <end position="152"/>
    </location>
</feature>
<dbReference type="AlphaFoldDB" id="A0A7J6DHJ5"/>
<dbReference type="PROSITE" id="PS50237">
    <property type="entry name" value="HECT"/>
    <property type="match status" value="1"/>
</dbReference>
<evidence type="ECO:0000256" key="3">
    <source>
        <dbReference type="PROSITE-ProRule" id="PRU00104"/>
    </source>
</evidence>
<proteinExistence type="predicted"/>
<feature type="region of interest" description="Disordered" evidence="4">
    <location>
        <begin position="500"/>
        <end position="520"/>
    </location>
</feature>
<accession>A0A7J6DHJ5</accession>
<evidence type="ECO:0000259" key="5">
    <source>
        <dbReference type="PROSITE" id="PS50237"/>
    </source>
</evidence>